<feature type="chain" id="PRO_5024904309" description="Ecp2 effector protein domain-containing protein" evidence="1">
    <location>
        <begin position="16"/>
        <end position="174"/>
    </location>
</feature>
<accession>A0A5N7B965</accession>
<sequence>MKFTTVFALLPFVYQVTIKARGTIEEVRDQLLSINSKWDEDYVEPAKAKRSTDFTKRTDFEHDGRVKCGGPWPQTDSSRIMRGIMYLQGVKGNSSNGPGPGNCGRVSCDWGSVIWWFNDDDKTKTLESYSSIADGALAIMGDCEYNKPGYKNWVSGQAFHNTNWNVIVRDEDDC</sequence>
<dbReference type="Proteomes" id="UP000326198">
    <property type="component" value="Unassembled WGS sequence"/>
</dbReference>
<keyword evidence="3" id="KW-1185">Reference proteome</keyword>
<proteinExistence type="predicted"/>
<organism evidence="2 3">
    <name type="scientific">Aspergillus bertholletiae</name>
    <dbReference type="NCBI Taxonomy" id="1226010"/>
    <lineage>
        <taxon>Eukaryota</taxon>
        <taxon>Fungi</taxon>
        <taxon>Dikarya</taxon>
        <taxon>Ascomycota</taxon>
        <taxon>Pezizomycotina</taxon>
        <taxon>Eurotiomycetes</taxon>
        <taxon>Eurotiomycetidae</taxon>
        <taxon>Eurotiales</taxon>
        <taxon>Aspergillaceae</taxon>
        <taxon>Aspergillus</taxon>
        <taxon>Aspergillus subgen. Circumdati</taxon>
    </lineage>
</organism>
<feature type="signal peptide" evidence="1">
    <location>
        <begin position="1"/>
        <end position="15"/>
    </location>
</feature>
<evidence type="ECO:0000313" key="2">
    <source>
        <dbReference type="EMBL" id="KAE8378282.1"/>
    </source>
</evidence>
<dbReference type="AlphaFoldDB" id="A0A5N7B965"/>
<gene>
    <name evidence="2" type="ORF">BDV26DRAFT_292379</name>
</gene>
<protein>
    <recommendedName>
        <fullName evidence="4">Ecp2 effector protein domain-containing protein</fullName>
    </recommendedName>
</protein>
<evidence type="ECO:0008006" key="4">
    <source>
        <dbReference type="Google" id="ProtNLM"/>
    </source>
</evidence>
<name>A0A5N7B965_9EURO</name>
<evidence type="ECO:0000256" key="1">
    <source>
        <dbReference type="SAM" id="SignalP"/>
    </source>
</evidence>
<evidence type="ECO:0000313" key="3">
    <source>
        <dbReference type="Proteomes" id="UP000326198"/>
    </source>
</evidence>
<dbReference type="PANTHER" id="PTHR35605:SF1">
    <property type="entry name" value="ECP2 EFFECTOR PROTEIN DOMAIN-CONTAINING PROTEIN-RELATED"/>
    <property type="match status" value="1"/>
</dbReference>
<keyword evidence="1" id="KW-0732">Signal</keyword>
<reference evidence="2 3" key="1">
    <citation type="submission" date="2019-04" db="EMBL/GenBank/DDBJ databases">
        <title>Friends and foes A comparative genomics studyof 23 Aspergillus species from section Flavi.</title>
        <authorList>
            <consortium name="DOE Joint Genome Institute"/>
            <person name="Kjaerbolling I."/>
            <person name="Vesth T."/>
            <person name="Frisvad J.C."/>
            <person name="Nybo J.L."/>
            <person name="Theobald S."/>
            <person name="Kildgaard S."/>
            <person name="Isbrandt T."/>
            <person name="Kuo A."/>
            <person name="Sato A."/>
            <person name="Lyhne E.K."/>
            <person name="Kogle M.E."/>
            <person name="Wiebenga A."/>
            <person name="Kun R.S."/>
            <person name="Lubbers R.J."/>
            <person name="Makela M.R."/>
            <person name="Barry K."/>
            <person name="Chovatia M."/>
            <person name="Clum A."/>
            <person name="Daum C."/>
            <person name="Haridas S."/>
            <person name="He G."/>
            <person name="LaButti K."/>
            <person name="Lipzen A."/>
            <person name="Mondo S."/>
            <person name="Riley R."/>
            <person name="Salamov A."/>
            <person name="Simmons B.A."/>
            <person name="Magnuson J.K."/>
            <person name="Henrissat B."/>
            <person name="Mortensen U.H."/>
            <person name="Larsen T.O."/>
            <person name="Devries R.P."/>
            <person name="Grigoriev I.V."/>
            <person name="Machida M."/>
            <person name="Baker S.E."/>
            <person name="Andersen M.R."/>
        </authorList>
    </citation>
    <scope>NUCLEOTIDE SEQUENCE [LARGE SCALE GENOMIC DNA]</scope>
    <source>
        <strain evidence="2 3">IBT 29228</strain>
    </source>
</reference>
<dbReference type="OrthoDB" id="3552888at2759"/>
<dbReference type="PANTHER" id="PTHR35605">
    <property type="entry name" value="ECP2 EFFECTOR PROTEIN DOMAIN-CONTAINING PROTEIN-RELATED"/>
    <property type="match status" value="1"/>
</dbReference>
<dbReference type="EMBL" id="ML736210">
    <property type="protein sequence ID" value="KAE8378282.1"/>
    <property type="molecule type" value="Genomic_DNA"/>
</dbReference>